<proteinExistence type="predicted"/>
<organism evidence="1">
    <name type="scientific">Arundo donax</name>
    <name type="common">Giant reed</name>
    <name type="synonym">Donax arundinaceus</name>
    <dbReference type="NCBI Taxonomy" id="35708"/>
    <lineage>
        <taxon>Eukaryota</taxon>
        <taxon>Viridiplantae</taxon>
        <taxon>Streptophyta</taxon>
        <taxon>Embryophyta</taxon>
        <taxon>Tracheophyta</taxon>
        <taxon>Spermatophyta</taxon>
        <taxon>Magnoliopsida</taxon>
        <taxon>Liliopsida</taxon>
        <taxon>Poales</taxon>
        <taxon>Poaceae</taxon>
        <taxon>PACMAD clade</taxon>
        <taxon>Arundinoideae</taxon>
        <taxon>Arundineae</taxon>
        <taxon>Arundo</taxon>
    </lineage>
</organism>
<name>A0A0A9BQY5_ARUDO</name>
<dbReference type="EMBL" id="GBRH01233322">
    <property type="protein sequence ID" value="JAD64573.1"/>
    <property type="molecule type" value="Transcribed_RNA"/>
</dbReference>
<accession>A0A0A9BQY5</accession>
<reference evidence="1" key="1">
    <citation type="submission" date="2014-09" db="EMBL/GenBank/DDBJ databases">
        <authorList>
            <person name="Magalhaes I.L.F."/>
            <person name="Oliveira U."/>
            <person name="Santos F.R."/>
            <person name="Vidigal T.H.D.A."/>
            <person name="Brescovit A.D."/>
            <person name="Santos A.J."/>
        </authorList>
    </citation>
    <scope>NUCLEOTIDE SEQUENCE</scope>
    <source>
        <tissue evidence="1">Shoot tissue taken approximately 20 cm above the soil surface</tissue>
    </source>
</reference>
<sequence>MSYCTAQLSSNLQ</sequence>
<evidence type="ECO:0000313" key="1">
    <source>
        <dbReference type="EMBL" id="JAD64573.1"/>
    </source>
</evidence>
<protein>
    <submittedName>
        <fullName evidence="1">Uncharacterized protein</fullName>
    </submittedName>
</protein>
<reference evidence="1" key="2">
    <citation type="journal article" date="2015" name="Data Brief">
        <title>Shoot transcriptome of the giant reed, Arundo donax.</title>
        <authorList>
            <person name="Barrero R.A."/>
            <person name="Guerrero F.D."/>
            <person name="Moolhuijzen P."/>
            <person name="Goolsby J.A."/>
            <person name="Tidwell J."/>
            <person name="Bellgard S.E."/>
            <person name="Bellgard M.I."/>
        </authorList>
    </citation>
    <scope>NUCLEOTIDE SEQUENCE</scope>
    <source>
        <tissue evidence="1">Shoot tissue taken approximately 20 cm above the soil surface</tissue>
    </source>
</reference>